<gene>
    <name evidence="13" type="ORF">MHBO_003526</name>
</gene>
<keyword evidence="9 10" id="KW-0472">Membrane</keyword>
<dbReference type="Pfam" id="PF00153">
    <property type="entry name" value="Mito_carr"/>
    <property type="match status" value="1"/>
</dbReference>
<organism evidence="13 14">
    <name type="scientific">Bonamia ostreae</name>
    <dbReference type="NCBI Taxonomy" id="126728"/>
    <lineage>
        <taxon>Eukaryota</taxon>
        <taxon>Sar</taxon>
        <taxon>Rhizaria</taxon>
        <taxon>Endomyxa</taxon>
        <taxon>Ascetosporea</taxon>
        <taxon>Haplosporida</taxon>
        <taxon>Bonamia</taxon>
    </lineage>
</organism>
<dbReference type="InterPro" id="IPR018108">
    <property type="entry name" value="MCP_transmembrane"/>
</dbReference>
<dbReference type="EMBL" id="JBDODL010002065">
    <property type="protein sequence ID" value="MES1922003.1"/>
    <property type="molecule type" value="Genomic_DNA"/>
</dbReference>
<evidence type="ECO:0000256" key="8">
    <source>
        <dbReference type="ARBA" id="ARBA00023128"/>
    </source>
</evidence>
<keyword evidence="3 11" id="KW-0813">Transport</keyword>
<keyword evidence="14" id="KW-1185">Reference proteome</keyword>
<dbReference type="PANTHER" id="PTHR45671">
    <property type="entry name" value="SOLUTE CARRIER FAMILY 25 (MITOCHONDRIAL CARRIER PHOSPHATE CARRIER), MEMBER 3, LIKE-RELATED-RELATED"/>
    <property type="match status" value="1"/>
</dbReference>
<comment type="similarity">
    <text evidence="2 11">Belongs to the mitochondrial carrier (TC 2.A.29) family.</text>
</comment>
<comment type="subcellular location">
    <subcellularLocation>
        <location evidence="1">Mitochondrion inner membrane</location>
        <topology evidence="1">Multi-pass membrane protein</topology>
    </subcellularLocation>
</comment>
<dbReference type="InterPro" id="IPR023395">
    <property type="entry name" value="MCP_dom_sf"/>
</dbReference>
<keyword evidence="8" id="KW-0496">Mitochondrion</keyword>
<evidence type="ECO:0000256" key="7">
    <source>
        <dbReference type="ARBA" id="ARBA00022989"/>
    </source>
</evidence>
<evidence type="ECO:0000256" key="10">
    <source>
        <dbReference type="PROSITE-ProRule" id="PRU00282"/>
    </source>
</evidence>
<evidence type="ECO:0000256" key="2">
    <source>
        <dbReference type="ARBA" id="ARBA00006375"/>
    </source>
</evidence>
<evidence type="ECO:0000313" key="14">
    <source>
        <dbReference type="Proteomes" id="UP001439008"/>
    </source>
</evidence>
<dbReference type="PANTHER" id="PTHR45671:SF10">
    <property type="entry name" value="SOLUTE CARRIER FAMILY 25 MEMBER 3"/>
    <property type="match status" value="1"/>
</dbReference>
<keyword evidence="4 10" id="KW-0812">Transmembrane</keyword>
<name>A0ABV2AQQ4_9EUKA</name>
<keyword evidence="7" id="KW-1133">Transmembrane helix</keyword>
<dbReference type="Gene3D" id="1.50.40.10">
    <property type="entry name" value="Mitochondrial carrier domain"/>
    <property type="match status" value="1"/>
</dbReference>
<keyword evidence="5" id="KW-0677">Repeat</keyword>
<feature type="repeat" description="Solcar" evidence="10">
    <location>
        <begin position="28"/>
        <end position="112"/>
    </location>
</feature>
<reference evidence="13 14" key="1">
    <citation type="journal article" date="2024" name="BMC Biol.">
        <title>Comparative genomics of Ascetosporea gives new insight into the evolutionary basis for animal parasitism in Rhizaria.</title>
        <authorList>
            <person name="Hiltunen Thoren M."/>
            <person name="Onut-Brannstrom I."/>
            <person name="Alfjorden A."/>
            <person name="Peckova H."/>
            <person name="Swords F."/>
            <person name="Hooper C."/>
            <person name="Holzer A.S."/>
            <person name="Bass D."/>
            <person name="Burki F."/>
        </authorList>
    </citation>
    <scope>NUCLEOTIDE SEQUENCE [LARGE SCALE GENOMIC DNA]</scope>
    <source>
        <strain evidence="13">20-A016</strain>
    </source>
</reference>
<evidence type="ECO:0000256" key="3">
    <source>
        <dbReference type="ARBA" id="ARBA00022448"/>
    </source>
</evidence>
<evidence type="ECO:0000256" key="1">
    <source>
        <dbReference type="ARBA" id="ARBA00004448"/>
    </source>
</evidence>
<evidence type="ECO:0008006" key="15">
    <source>
        <dbReference type="Google" id="ProtNLM"/>
    </source>
</evidence>
<dbReference type="PROSITE" id="PS50920">
    <property type="entry name" value="SOLCAR"/>
    <property type="match status" value="1"/>
</dbReference>
<sequence>MPDNFESEPLLPGANFQKPPSKPKHDLCYYLKCMFGGVLSCGITHTAICPLDVIKCNMQVNPVRYPNLFSGFGTLFREEGVRGLMRGWAPTAIGYSMQGLCKFGFYEVFKDYYSKLAGDENAVRYRRLIWLAGSASAEFLADIALCPMEMVKVKVQTAARGEWPSSLSSATRRMVAERASTRFPFGSLVPLWTRQIPYTMAKVYG</sequence>
<evidence type="ECO:0000256" key="5">
    <source>
        <dbReference type="ARBA" id="ARBA00022737"/>
    </source>
</evidence>
<keyword evidence="6" id="KW-0999">Mitochondrion inner membrane</keyword>
<accession>A0ABV2AQQ4</accession>
<evidence type="ECO:0000256" key="9">
    <source>
        <dbReference type="ARBA" id="ARBA00023136"/>
    </source>
</evidence>
<dbReference type="SUPFAM" id="SSF103506">
    <property type="entry name" value="Mitochondrial carrier"/>
    <property type="match status" value="1"/>
</dbReference>
<feature type="region of interest" description="Disordered" evidence="12">
    <location>
        <begin position="1"/>
        <end position="22"/>
    </location>
</feature>
<evidence type="ECO:0000256" key="6">
    <source>
        <dbReference type="ARBA" id="ARBA00022792"/>
    </source>
</evidence>
<comment type="caution">
    <text evidence="13">The sequence shown here is derived from an EMBL/GenBank/DDBJ whole genome shotgun (WGS) entry which is preliminary data.</text>
</comment>
<evidence type="ECO:0000313" key="13">
    <source>
        <dbReference type="EMBL" id="MES1922003.1"/>
    </source>
</evidence>
<protein>
    <recommendedName>
        <fullName evidence="15">Mitochondrial phosphate carrier protein</fullName>
    </recommendedName>
</protein>
<evidence type="ECO:0000256" key="4">
    <source>
        <dbReference type="ARBA" id="ARBA00022692"/>
    </source>
</evidence>
<evidence type="ECO:0000256" key="12">
    <source>
        <dbReference type="SAM" id="MobiDB-lite"/>
    </source>
</evidence>
<proteinExistence type="inferred from homology"/>
<evidence type="ECO:0000256" key="11">
    <source>
        <dbReference type="RuleBase" id="RU000488"/>
    </source>
</evidence>
<dbReference type="Proteomes" id="UP001439008">
    <property type="component" value="Unassembled WGS sequence"/>
</dbReference>
<dbReference type="InterPro" id="IPR044677">
    <property type="entry name" value="SLC25A3/Pic2/Mir1-like"/>
</dbReference>